<evidence type="ECO:0000313" key="2">
    <source>
        <dbReference type="EMBL" id="CAG5118430.1"/>
    </source>
</evidence>
<dbReference type="AlphaFoldDB" id="A0A8S3YTI8"/>
<dbReference type="GO" id="GO:0005856">
    <property type="term" value="C:cytoskeleton"/>
    <property type="evidence" value="ECO:0007669"/>
    <property type="project" value="TreeGrafter"/>
</dbReference>
<protein>
    <recommendedName>
        <fullName evidence="4">FH2 domain-containing protein</fullName>
    </recommendedName>
</protein>
<feature type="compositionally biased region" description="Basic residues" evidence="1">
    <location>
        <begin position="1"/>
        <end position="10"/>
    </location>
</feature>
<dbReference type="OrthoDB" id="9806920at2759"/>
<feature type="non-terminal residue" evidence="2">
    <location>
        <position position="1"/>
    </location>
</feature>
<accession>A0A8S3YTI8</accession>
<keyword evidence="3" id="KW-1185">Reference proteome</keyword>
<evidence type="ECO:0000313" key="3">
    <source>
        <dbReference type="Proteomes" id="UP000678393"/>
    </source>
</evidence>
<dbReference type="PANTHER" id="PTHR45920">
    <property type="entry name" value="FORMIN HOMOLOGY 2 DOMAIN CONTAINING, ISOFORM I"/>
    <property type="match status" value="1"/>
</dbReference>
<sequence length="299" mass="32748">RGAPVNKHRQSSLEGVPGRHPVQAGNDSQLPIRNFNSDIQGDSSAVYGNQRDGTYSQSHKQSHQNDFITSQSQQMVENGFLKLKNEGVASPKEAMRPVGDVSGIISNARNNLSRQTSSNKLPPLLSVAEVEKKAESDFQWDRIQRRLHRQLQIKDMDFSDLKEEDDVDIFSSAIFESSSAHGAPPPPPPPLGGLPPPAPPAFGDLLPPPPPPPGSLSPSPQASGRYASQQFFSSLPPPPGTELRKSKKTLRLHWRALPGDSSHPATKGEVIWKHLVPVAIDTNKLEHLFETRSTELKTK</sequence>
<dbReference type="EMBL" id="CAJHNH020000553">
    <property type="protein sequence ID" value="CAG5118430.1"/>
    <property type="molecule type" value="Genomic_DNA"/>
</dbReference>
<comment type="caution">
    <text evidence="2">The sequence shown here is derived from an EMBL/GenBank/DDBJ whole genome shotgun (WGS) entry which is preliminary data.</text>
</comment>
<organism evidence="2 3">
    <name type="scientific">Candidula unifasciata</name>
    <dbReference type="NCBI Taxonomy" id="100452"/>
    <lineage>
        <taxon>Eukaryota</taxon>
        <taxon>Metazoa</taxon>
        <taxon>Spiralia</taxon>
        <taxon>Lophotrochozoa</taxon>
        <taxon>Mollusca</taxon>
        <taxon>Gastropoda</taxon>
        <taxon>Heterobranchia</taxon>
        <taxon>Euthyneura</taxon>
        <taxon>Panpulmonata</taxon>
        <taxon>Eupulmonata</taxon>
        <taxon>Stylommatophora</taxon>
        <taxon>Helicina</taxon>
        <taxon>Helicoidea</taxon>
        <taxon>Geomitridae</taxon>
        <taxon>Candidula</taxon>
    </lineage>
</organism>
<feature type="non-terminal residue" evidence="2">
    <location>
        <position position="299"/>
    </location>
</feature>
<feature type="compositionally biased region" description="Pro residues" evidence="1">
    <location>
        <begin position="183"/>
        <end position="215"/>
    </location>
</feature>
<feature type="compositionally biased region" description="Polar residues" evidence="1">
    <location>
        <begin position="25"/>
        <end position="63"/>
    </location>
</feature>
<name>A0A8S3YTI8_9EUPU</name>
<evidence type="ECO:0000256" key="1">
    <source>
        <dbReference type="SAM" id="MobiDB-lite"/>
    </source>
</evidence>
<gene>
    <name evidence="2" type="ORF">CUNI_LOCUS3988</name>
</gene>
<proteinExistence type="predicted"/>
<dbReference type="PANTHER" id="PTHR45920:SF4">
    <property type="entry name" value="FORMIN HOMOLOGY 2 DOMAIN CONTAINING, ISOFORM I"/>
    <property type="match status" value="1"/>
</dbReference>
<dbReference type="Proteomes" id="UP000678393">
    <property type="component" value="Unassembled WGS sequence"/>
</dbReference>
<feature type="region of interest" description="Disordered" evidence="1">
    <location>
        <begin position="177"/>
        <end position="248"/>
    </location>
</feature>
<dbReference type="GO" id="GO:0005737">
    <property type="term" value="C:cytoplasm"/>
    <property type="evidence" value="ECO:0007669"/>
    <property type="project" value="TreeGrafter"/>
</dbReference>
<dbReference type="GO" id="GO:0051015">
    <property type="term" value="F:actin filament binding"/>
    <property type="evidence" value="ECO:0007669"/>
    <property type="project" value="TreeGrafter"/>
</dbReference>
<reference evidence="2" key="1">
    <citation type="submission" date="2021-04" db="EMBL/GenBank/DDBJ databases">
        <authorList>
            <consortium name="Molecular Ecology Group"/>
        </authorList>
    </citation>
    <scope>NUCLEOTIDE SEQUENCE</scope>
</reference>
<dbReference type="GO" id="GO:0030866">
    <property type="term" value="P:cortical actin cytoskeleton organization"/>
    <property type="evidence" value="ECO:0007669"/>
    <property type="project" value="TreeGrafter"/>
</dbReference>
<evidence type="ECO:0008006" key="4">
    <source>
        <dbReference type="Google" id="ProtNLM"/>
    </source>
</evidence>
<feature type="region of interest" description="Disordered" evidence="1">
    <location>
        <begin position="1"/>
        <end position="63"/>
    </location>
</feature>